<dbReference type="Gene3D" id="1.10.10.60">
    <property type="entry name" value="Homeodomain-like"/>
    <property type="match status" value="1"/>
</dbReference>
<dbReference type="PANTHER" id="PTHR43280:SF2">
    <property type="entry name" value="HTH-TYPE TRANSCRIPTIONAL REGULATOR EXSA"/>
    <property type="match status" value="1"/>
</dbReference>
<sequence length="257" mass="29252">MKIHSFFPSATLLPYVQKYLIIESENEIENNILPNPNLVLSFRLRGILRSEENNSVFDLPRVGLAGFRKSARKIFYSKNSSALLVILSQIGASAFFNGPISEFYGKTVSLEDLVPKPAIDTIEEQLLGCNSHRERIELIENFLLQIRKDRTLDPMIAETLFKIQKSQGKIKIGEIKQGLPISLDSLEKKFKTSIGTTLKHFSNLLRIRSAISSHSKETNLTDLANNAGYFDQSHFNKEFKIFTGSSPKEYFKHPQNW</sequence>
<organism evidence="5 6">
    <name type="scientific">Leptospira perdikensis</name>
    <dbReference type="NCBI Taxonomy" id="2484948"/>
    <lineage>
        <taxon>Bacteria</taxon>
        <taxon>Pseudomonadati</taxon>
        <taxon>Spirochaetota</taxon>
        <taxon>Spirochaetia</taxon>
        <taxon>Leptospirales</taxon>
        <taxon>Leptospiraceae</taxon>
        <taxon>Leptospira</taxon>
    </lineage>
</organism>
<dbReference type="GO" id="GO:0043565">
    <property type="term" value="F:sequence-specific DNA binding"/>
    <property type="evidence" value="ECO:0007669"/>
    <property type="project" value="InterPro"/>
</dbReference>
<dbReference type="PROSITE" id="PS01124">
    <property type="entry name" value="HTH_ARAC_FAMILY_2"/>
    <property type="match status" value="1"/>
</dbReference>
<evidence type="ECO:0000259" key="4">
    <source>
        <dbReference type="PROSITE" id="PS01124"/>
    </source>
</evidence>
<dbReference type="GO" id="GO:0003700">
    <property type="term" value="F:DNA-binding transcription factor activity"/>
    <property type="evidence" value="ECO:0007669"/>
    <property type="project" value="InterPro"/>
</dbReference>
<dbReference type="InterPro" id="IPR009057">
    <property type="entry name" value="Homeodomain-like_sf"/>
</dbReference>
<keyword evidence="3" id="KW-0804">Transcription</keyword>
<keyword evidence="2" id="KW-0238">DNA-binding</keyword>
<evidence type="ECO:0000313" key="6">
    <source>
        <dbReference type="Proteomes" id="UP000298125"/>
    </source>
</evidence>
<feature type="domain" description="HTH araC/xylS-type" evidence="4">
    <location>
        <begin position="153"/>
        <end position="253"/>
    </location>
</feature>
<dbReference type="OrthoDB" id="323290at2"/>
<dbReference type="Proteomes" id="UP000298125">
    <property type="component" value="Unassembled WGS sequence"/>
</dbReference>
<evidence type="ECO:0000256" key="3">
    <source>
        <dbReference type="ARBA" id="ARBA00023163"/>
    </source>
</evidence>
<dbReference type="InterPro" id="IPR018060">
    <property type="entry name" value="HTH_AraC"/>
</dbReference>
<protein>
    <submittedName>
        <fullName evidence="5">AraC family transcriptional regulator</fullName>
    </submittedName>
</protein>
<keyword evidence="1" id="KW-0805">Transcription regulation</keyword>
<dbReference type="Pfam" id="PF20240">
    <property type="entry name" value="DUF6597"/>
    <property type="match status" value="1"/>
</dbReference>
<reference evidence="5" key="1">
    <citation type="journal article" date="2019" name="PLoS Negl. Trop. Dis.">
        <title>Revisiting the worldwide diversity of Leptospira species in the environment.</title>
        <authorList>
            <person name="Vincent A.T."/>
            <person name="Schiettekatte O."/>
            <person name="Bourhy P."/>
            <person name="Veyrier F.J."/>
            <person name="Picardeau M."/>
        </authorList>
    </citation>
    <scope>NUCLEOTIDE SEQUENCE [LARGE SCALE GENOMIC DNA]</scope>
    <source>
        <strain evidence="5">201702692</strain>
    </source>
</reference>
<evidence type="ECO:0000256" key="1">
    <source>
        <dbReference type="ARBA" id="ARBA00023015"/>
    </source>
</evidence>
<dbReference type="Pfam" id="PF12833">
    <property type="entry name" value="HTH_18"/>
    <property type="match status" value="1"/>
</dbReference>
<dbReference type="EMBL" id="RQGA01000014">
    <property type="protein sequence ID" value="TGL37882.1"/>
    <property type="molecule type" value="Genomic_DNA"/>
</dbReference>
<dbReference type="AlphaFoldDB" id="A0A4R9JE69"/>
<dbReference type="InterPro" id="IPR046532">
    <property type="entry name" value="DUF6597"/>
</dbReference>
<dbReference type="PANTHER" id="PTHR43280">
    <property type="entry name" value="ARAC-FAMILY TRANSCRIPTIONAL REGULATOR"/>
    <property type="match status" value="1"/>
</dbReference>
<comment type="caution">
    <text evidence="5">The sequence shown here is derived from an EMBL/GenBank/DDBJ whole genome shotgun (WGS) entry which is preliminary data.</text>
</comment>
<name>A0A4R9JE69_9LEPT</name>
<evidence type="ECO:0000313" key="5">
    <source>
        <dbReference type="EMBL" id="TGL37882.1"/>
    </source>
</evidence>
<dbReference type="SMART" id="SM00342">
    <property type="entry name" value="HTH_ARAC"/>
    <property type="match status" value="1"/>
</dbReference>
<accession>A0A4R9JE69</accession>
<evidence type="ECO:0000256" key="2">
    <source>
        <dbReference type="ARBA" id="ARBA00023125"/>
    </source>
</evidence>
<gene>
    <name evidence="5" type="ORF">EHQ49_16625</name>
</gene>
<dbReference type="SUPFAM" id="SSF46689">
    <property type="entry name" value="Homeodomain-like"/>
    <property type="match status" value="1"/>
</dbReference>
<keyword evidence="6" id="KW-1185">Reference proteome</keyword>
<proteinExistence type="predicted"/>